<dbReference type="EC" id="3.1.2.4" evidence="2"/>
<evidence type="ECO:0000313" key="5">
    <source>
        <dbReference type="EMBL" id="GGO70404.1"/>
    </source>
</evidence>
<gene>
    <name evidence="5" type="primary">ivdE</name>
    <name evidence="5" type="ORF">GCM10010982_23820</name>
</gene>
<dbReference type="InterPro" id="IPR032259">
    <property type="entry name" value="HIBYL-CoA-H"/>
</dbReference>
<name>A0A917YZ53_9ALTE</name>
<evidence type="ECO:0000259" key="4">
    <source>
        <dbReference type="Pfam" id="PF16113"/>
    </source>
</evidence>
<dbReference type="GO" id="GO:0006574">
    <property type="term" value="P:L-valine catabolic process"/>
    <property type="evidence" value="ECO:0007669"/>
    <property type="project" value="TreeGrafter"/>
</dbReference>
<comment type="caution">
    <text evidence="5">The sequence shown here is derived from an EMBL/GenBank/DDBJ whole genome shotgun (WGS) entry which is preliminary data.</text>
</comment>
<dbReference type="Pfam" id="PF16113">
    <property type="entry name" value="ECH_2"/>
    <property type="match status" value="1"/>
</dbReference>
<keyword evidence="3" id="KW-0378">Hydrolase</keyword>
<accession>A0A917YZ53</accession>
<dbReference type="EMBL" id="BMLS01000003">
    <property type="protein sequence ID" value="GGO70404.1"/>
    <property type="molecule type" value="Genomic_DNA"/>
</dbReference>
<dbReference type="Gene3D" id="3.90.226.10">
    <property type="entry name" value="2-enoyl-CoA Hydratase, Chain A, domain 1"/>
    <property type="match status" value="1"/>
</dbReference>
<evidence type="ECO:0000256" key="1">
    <source>
        <dbReference type="ARBA" id="ARBA00001709"/>
    </source>
</evidence>
<dbReference type="RefSeq" id="WP_229702203.1">
    <property type="nucleotide sequence ID" value="NZ_BMLS01000003.1"/>
</dbReference>
<comment type="catalytic activity">
    <reaction evidence="1">
        <text>3-hydroxy-2-methylpropanoyl-CoA + H2O = 3-hydroxy-2-methylpropanoate + CoA + H(+)</text>
        <dbReference type="Rhea" id="RHEA:20888"/>
        <dbReference type="ChEBI" id="CHEBI:11805"/>
        <dbReference type="ChEBI" id="CHEBI:15377"/>
        <dbReference type="ChEBI" id="CHEBI:15378"/>
        <dbReference type="ChEBI" id="CHEBI:57287"/>
        <dbReference type="ChEBI" id="CHEBI:57340"/>
        <dbReference type="EC" id="3.1.2.4"/>
    </reaction>
</comment>
<dbReference type="PANTHER" id="PTHR43176">
    <property type="entry name" value="3-HYDROXYISOBUTYRYL-COA HYDROLASE-RELATED"/>
    <property type="match status" value="1"/>
</dbReference>
<feature type="domain" description="Enoyl-CoA hydratase/isomerase" evidence="4">
    <location>
        <begin position="23"/>
        <end position="364"/>
    </location>
</feature>
<dbReference type="CDD" id="cd06558">
    <property type="entry name" value="crotonase-like"/>
    <property type="match status" value="1"/>
</dbReference>
<protein>
    <recommendedName>
        <fullName evidence="2">3-hydroxyisobutyryl-CoA hydrolase</fullName>
        <ecNumber evidence="2">3.1.2.4</ecNumber>
    </recommendedName>
</protein>
<keyword evidence="6" id="KW-1185">Reference proteome</keyword>
<reference evidence="5" key="2">
    <citation type="submission" date="2020-09" db="EMBL/GenBank/DDBJ databases">
        <authorList>
            <person name="Sun Q."/>
            <person name="Zhou Y."/>
        </authorList>
    </citation>
    <scope>NUCLEOTIDE SEQUENCE</scope>
    <source>
        <strain evidence="5">CGMCC 1.7086</strain>
    </source>
</reference>
<dbReference type="AlphaFoldDB" id="A0A917YZ53"/>
<dbReference type="InterPro" id="IPR045004">
    <property type="entry name" value="ECH_dom"/>
</dbReference>
<dbReference type="NCBIfam" id="NF004127">
    <property type="entry name" value="PRK05617.1"/>
    <property type="match status" value="1"/>
</dbReference>
<dbReference type="PANTHER" id="PTHR43176:SF3">
    <property type="entry name" value="3-HYDROXYISOBUTYRYL-COA HYDROLASE, MITOCHONDRIAL"/>
    <property type="match status" value="1"/>
</dbReference>
<dbReference type="SUPFAM" id="SSF52096">
    <property type="entry name" value="ClpP/crotonase"/>
    <property type="match status" value="1"/>
</dbReference>
<evidence type="ECO:0000256" key="2">
    <source>
        <dbReference type="ARBA" id="ARBA00011915"/>
    </source>
</evidence>
<evidence type="ECO:0000256" key="3">
    <source>
        <dbReference type="ARBA" id="ARBA00022801"/>
    </source>
</evidence>
<proteinExistence type="predicted"/>
<evidence type="ECO:0000313" key="6">
    <source>
        <dbReference type="Proteomes" id="UP000606935"/>
    </source>
</evidence>
<dbReference type="GO" id="GO:0003860">
    <property type="term" value="F:3-hydroxyisobutyryl-CoA hydrolase activity"/>
    <property type="evidence" value="ECO:0007669"/>
    <property type="project" value="UniProtKB-EC"/>
</dbReference>
<dbReference type="Proteomes" id="UP000606935">
    <property type="component" value="Unassembled WGS sequence"/>
</dbReference>
<sequence length="381" mass="42236">MQDMEQQALVEFTERTTANGKRIGHATLNKPKALNALNLSMIRLLMPQMLAWQQDEDIVAVILDGSGDKAFCAGGDVVAMHNAMLEQPGEVPRALEVFFTEEYRLDYLLHTFNKPLLVWGNGIVMGGGLGLMSGASHRIVTETSRIAMPEITIGLYPDVGGSWFLNRMPAGCGLFLGLTGASINATDALYVKLADHFISHALKDDFIEQMLAIKWGGTQTLNHEKLSGLCAQFQRDSQSQLPRCNVKEHHSLIEQVTRHNSLEEVVSAIQALEPMQDNWLARAVQTLNAGSSVTAHLVWEQLKRGRALSLEDCFRMELNLSCRCGEAGEFQEGVRALLIDKDNQPKWRYESVADVPADIVEGFFKPIWDAQQHPLAALGKE</sequence>
<reference evidence="5" key="1">
    <citation type="journal article" date="2014" name="Int. J. Syst. Evol. Microbiol.">
        <title>Complete genome sequence of Corynebacterium casei LMG S-19264T (=DSM 44701T), isolated from a smear-ripened cheese.</title>
        <authorList>
            <consortium name="US DOE Joint Genome Institute (JGI-PGF)"/>
            <person name="Walter F."/>
            <person name="Albersmeier A."/>
            <person name="Kalinowski J."/>
            <person name="Ruckert C."/>
        </authorList>
    </citation>
    <scope>NUCLEOTIDE SEQUENCE</scope>
    <source>
        <strain evidence="5">CGMCC 1.7086</strain>
    </source>
</reference>
<organism evidence="5 6">
    <name type="scientific">Bowmanella pacifica</name>
    <dbReference type="NCBI Taxonomy" id="502051"/>
    <lineage>
        <taxon>Bacteria</taxon>
        <taxon>Pseudomonadati</taxon>
        <taxon>Pseudomonadota</taxon>
        <taxon>Gammaproteobacteria</taxon>
        <taxon>Alteromonadales</taxon>
        <taxon>Alteromonadaceae</taxon>
        <taxon>Bowmanella</taxon>
    </lineage>
</organism>
<dbReference type="GO" id="GO:0005829">
    <property type="term" value="C:cytosol"/>
    <property type="evidence" value="ECO:0007669"/>
    <property type="project" value="TreeGrafter"/>
</dbReference>
<dbReference type="InterPro" id="IPR029045">
    <property type="entry name" value="ClpP/crotonase-like_dom_sf"/>
</dbReference>